<dbReference type="EMBL" id="JACIEP010000003">
    <property type="protein sequence ID" value="MBB4035066.1"/>
    <property type="molecule type" value="Genomic_DNA"/>
</dbReference>
<keyword evidence="4" id="KW-1185">Reference proteome</keyword>
<gene>
    <name evidence="3" type="ORF">GGR21_000955</name>
</gene>
<feature type="domain" description="Glycosyltransferase 2-like" evidence="2">
    <location>
        <begin position="6"/>
        <end position="122"/>
    </location>
</feature>
<dbReference type="SUPFAM" id="SSF53448">
    <property type="entry name" value="Nucleotide-diphospho-sugar transferases"/>
    <property type="match status" value="1"/>
</dbReference>
<dbReference type="InterPro" id="IPR029044">
    <property type="entry name" value="Nucleotide-diphossugar_trans"/>
</dbReference>
<keyword evidence="1" id="KW-0472">Membrane</keyword>
<evidence type="ECO:0000256" key="1">
    <source>
        <dbReference type="SAM" id="Phobius"/>
    </source>
</evidence>
<dbReference type="Gene3D" id="3.90.550.10">
    <property type="entry name" value="Spore Coat Polysaccharide Biosynthesis Protein SpsA, Chain A"/>
    <property type="match status" value="1"/>
</dbReference>
<feature type="transmembrane region" description="Helical" evidence="1">
    <location>
        <begin position="275"/>
        <end position="292"/>
    </location>
</feature>
<keyword evidence="1" id="KW-1133">Transmembrane helix</keyword>
<dbReference type="GO" id="GO:0016740">
    <property type="term" value="F:transferase activity"/>
    <property type="evidence" value="ECO:0007669"/>
    <property type="project" value="UniProtKB-KW"/>
</dbReference>
<name>A0A840CIC6_9BACT</name>
<dbReference type="CDD" id="cd04186">
    <property type="entry name" value="GT_2_like_c"/>
    <property type="match status" value="1"/>
</dbReference>
<keyword evidence="1" id="KW-0812">Transmembrane</keyword>
<comment type="caution">
    <text evidence="3">The sequence shown here is derived from an EMBL/GenBank/DDBJ whole genome shotgun (WGS) entry which is preliminary data.</text>
</comment>
<evidence type="ECO:0000259" key="2">
    <source>
        <dbReference type="Pfam" id="PF00535"/>
    </source>
</evidence>
<dbReference type="AlphaFoldDB" id="A0A840CIC6"/>
<keyword evidence="3" id="KW-0808">Transferase</keyword>
<protein>
    <submittedName>
        <fullName evidence="3">GT2 family glycosyltransferase</fullName>
    </submittedName>
</protein>
<dbReference type="InterPro" id="IPR001173">
    <property type="entry name" value="Glyco_trans_2-like"/>
</dbReference>
<evidence type="ECO:0000313" key="4">
    <source>
        <dbReference type="Proteomes" id="UP000555103"/>
    </source>
</evidence>
<proteinExistence type="predicted"/>
<organism evidence="3 4">
    <name type="scientific">Dysgonomonas hofstadii</name>
    <dbReference type="NCBI Taxonomy" id="637886"/>
    <lineage>
        <taxon>Bacteria</taxon>
        <taxon>Pseudomonadati</taxon>
        <taxon>Bacteroidota</taxon>
        <taxon>Bacteroidia</taxon>
        <taxon>Bacteroidales</taxon>
        <taxon>Dysgonomonadaceae</taxon>
        <taxon>Dysgonomonas</taxon>
    </lineage>
</organism>
<accession>A0A840CIC6</accession>
<evidence type="ECO:0000313" key="3">
    <source>
        <dbReference type="EMBL" id="MBB4035066.1"/>
    </source>
</evidence>
<dbReference type="PANTHER" id="PTHR43179:SF7">
    <property type="entry name" value="RHAMNOSYLTRANSFERASE WBBL"/>
    <property type="match status" value="1"/>
</dbReference>
<sequence length="307" mass="35644">MKTIAIIVTYNGMKWYRKCFDSLKDSSVPVEIVVIDNKSSDQTISFIKENYPEIHLIDSKENLGFGKANNIGLRYALEQNADYVFLLNQDAWVRPDTIEKLIGKMQENTEYGILSPIHLDGTEQNLDFNFSYYILPDRCPGLISDLVTKRKPEDKIYPVKFVNAALWLVSRQCIETVGIFDPLFPHYGEDENYIQRLEYHNKKVGLYPEVFGIHDRNRSEWRKPSFVNKKSKELVISLLGLCNIHESFFKCVGRFIFSNISSSLKNLLRLSFEKLLINIVVFYKIIFLLPNIHRNRTLSKKGGQAFL</sequence>
<dbReference type="RefSeq" id="WP_183306016.1">
    <property type="nucleotide sequence ID" value="NZ_JACIEP010000003.1"/>
</dbReference>
<dbReference type="Pfam" id="PF00535">
    <property type="entry name" value="Glycos_transf_2"/>
    <property type="match status" value="1"/>
</dbReference>
<reference evidence="3 4" key="1">
    <citation type="submission" date="2020-08" db="EMBL/GenBank/DDBJ databases">
        <title>Genomic Encyclopedia of Type Strains, Phase IV (KMG-IV): sequencing the most valuable type-strain genomes for metagenomic binning, comparative biology and taxonomic classification.</title>
        <authorList>
            <person name="Goeker M."/>
        </authorList>
    </citation>
    <scope>NUCLEOTIDE SEQUENCE [LARGE SCALE GENOMIC DNA]</scope>
    <source>
        <strain evidence="3 4">DSM 104969</strain>
    </source>
</reference>
<dbReference type="Proteomes" id="UP000555103">
    <property type="component" value="Unassembled WGS sequence"/>
</dbReference>
<dbReference type="PANTHER" id="PTHR43179">
    <property type="entry name" value="RHAMNOSYLTRANSFERASE WBBL"/>
    <property type="match status" value="1"/>
</dbReference>